<keyword evidence="6" id="KW-1185">Reference proteome</keyword>
<name>A0A3D8TUI1_9LIST</name>
<dbReference type="SMART" id="SM00382">
    <property type="entry name" value="AAA"/>
    <property type="match status" value="1"/>
</dbReference>
<dbReference type="Pfam" id="PF13732">
    <property type="entry name" value="DrrA1-3_C"/>
    <property type="match status" value="1"/>
</dbReference>
<evidence type="ECO:0000313" key="6">
    <source>
        <dbReference type="Proteomes" id="UP000257055"/>
    </source>
</evidence>
<organism evidence="5 6">
    <name type="scientific">Listeria kieliensis</name>
    <dbReference type="NCBI Taxonomy" id="1621700"/>
    <lineage>
        <taxon>Bacteria</taxon>
        <taxon>Bacillati</taxon>
        <taxon>Bacillota</taxon>
        <taxon>Bacilli</taxon>
        <taxon>Bacillales</taxon>
        <taxon>Listeriaceae</taxon>
        <taxon>Listeria</taxon>
    </lineage>
</organism>
<dbReference type="InterPro" id="IPR003593">
    <property type="entry name" value="AAA+_ATPase"/>
</dbReference>
<evidence type="ECO:0000256" key="2">
    <source>
        <dbReference type="ARBA" id="ARBA00022741"/>
    </source>
</evidence>
<dbReference type="InterPro" id="IPR003439">
    <property type="entry name" value="ABC_transporter-like_ATP-bd"/>
</dbReference>
<dbReference type="AlphaFoldDB" id="A0A3D8TUI1"/>
<keyword evidence="2" id="KW-0547">Nucleotide-binding</keyword>
<dbReference type="Gene3D" id="3.40.50.300">
    <property type="entry name" value="P-loop containing nucleotide triphosphate hydrolases"/>
    <property type="match status" value="1"/>
</dbReference>
<keyword evidence="1" id="KW-0813">Transport</keyword>
<dbReference type="SUPFAM" id="SSF52540">
    <property type="entry name" value="P-loop containing nucleoside triphosphate hydrolases"/>
    <property type="match status" value="1"/>
</dbReference>
<dbReference type="PANTHER" id="PTHR42939">
    <property type="entry name" value="ABC TRANSPORTER ATP-BINDING PROTEIN ALBC-RELATED"/>
    <property type="match status" value="1"/>
</dbReference>
<evidence type="ECO:0000259" key="4">
    <source>
        <dbReference type="PROSITE" id="PS50893"/>
    </source>
</evidence>
<protein>
    <submittedName>
        <fullName evidence="5">Sodium ABC transporter ATP-binding protein</fullName>
    </submittedName>
</protein>
<dbReference type="InterPro" id="IPR025302">
    <property type="entry name" value="DrrA1/2-like_C"/>
</dbReference>
<dbReference type="InterPro" id="IPR027417">
    <property type="entry name" value="P-loop_NTPase"/>
</dbReference>
<keyword evidence="3 5" id="KW-0067">ATP-binding</keyword>
<gene>
    <name evidence="5" type="ORF">UR08_01940</name>
</gene>
<dbReference type="InterPro" id="IPR051782">
    <property type="entry name" value="ABC_Transporter_VariousFunc"/>
</dbReference>
<dbReference type="Pfam" id="PF00005">
    <property type="entry name" value="ABC_tran"/>
    <property type="match status" value="1"/>
</dbReference>
<reference evidence="6" key="1">
    <citation type="submission" date="2015-04" db="EMBL/GenBank/DDBJ databases">
        <authorList>
            <person name="Schardt J."/>
            <person name="Mueller-Herbst S."/>
            <person name="Scherer S."/>
            <person name="Huptas C."/>
        </authorList>
    </citation>
    <scope>NUCLEOTIDE SEQUENCE [LARGE SCALE GENOMIC DNA]</scope>
    <source>
        <strain evidence="6">Kiel-L1</strain>
    </source>
</reference>
<dbReference type="PROSITE" id="PS00211">
    <property type="entry name" value="ABC_TRANSPORTER_1"/>
    <property type="match status" value="1"/>
</dbReference>
<feature type="domain" description="ABC transporter" evidence="4">
    <location>
        <begin position="3"/>
        <end position="230"/>
    </location>
</feature>
<dbReference type="PROSITE" id="PS50893">
    <property type="entry name" value="ABC_TRANSPORTER_2"/>
    <property type="match status" value="1"/>
</dbReference>
<sequence length="300" mass="33767">MALELQHVTKAFGEKRAVDDLSFRVNSGEILGLIGQNGAGKTTTFRLILGFIEATSGQISWDNDSASQINPNDIGYLPEERGLYPNVTIEEQLTFFAELKGIPKKQALSEIDMWMERAEIVGKKTDLVKTLSKGNQQKVQLISTILHNPKLLILDEPFSGLDPVNAEILKKLVFEMKERGAAIIFSSHRMENVEELCDSLIMLRQGKTILRGDTTSVKESFGHKQIRLKAPYSDEELLTLPGVVRIQTLRDGIRRIELEDEKYADAVFEFVTKDGFIPMFSLETPTLEEIFKLKAGDQHE</sequence>
<evidence type="ECO:0000313" key="5">
    <source>
        <dbReference type="EMBL" id="RDX02307.1"/>
    </source>
</evidence>
<dbReference type="PANTHER" id="PTHR42939:SF1">
    <property type="entry name" value="ABC TRANSPORTER ATP-BINDING PROTEIN ALBC-RELATED"/>
    <property type="match status" value="1"/>
</dbReference>
<evidence type="ECO:0000256" key="1">
    <source>
        <dbReference type="ARBA" id="ARBA00022448"/>
    </source>
</evidence>
<dbReference type="InterPro" id="IPR017871">
    <property type="entry name" value="ABC_transporter-like_CS"/>
</dbReference>
<dbReference type="GO" id="GO:0005524">
    <property type="term" value="F:ATP binding"/>
    <property type="evidence" value="ECO:0007669"/>
    <property type="project" value="UniProtKB-KW"/>
</dbReference>
<comment type="caution">
    <text evidence="5">The sequence shown here is derived from an EMBL/GenBank/DDBJ whole genome shotgun (WGS) entry which is preliminary data.</text>
</comment>
<dbReference type="EMBL" id="LARY01000001">
    <property type="protein sequence ID" value="RDX02307.1"/>
    <property type="molecule type" value="Genomic_DNA"/>
</dbReference>
<dbReference type="GO" id="GO:0016887">
    <property type="term" value="F:ATP hydrolysis activity"/>
    <property type="evidence" value="ECO:0007669"/>
    <property type="project" value="InterPro"/>
</dbReference>
<proteinExistence type="predicted"/>
<dbReference type="RefSeq" id="WP_115751986.1">
    <property type="nucleotide sequence ID" value="NZ_LARY01000001.1"/>
</dbReference>
<dbReference type="Proteomes" id="UP000257055">
    <property type="component" value="Unassembled WGS sequence"/>
</dbReference>
<evidence type="ECO:0000256" key="3">
    <source>
        <dbReference type="ARBA" id="ARBA00022840"/>
    </source>
</evidence>
<accession>A0A3D8TUI1</accession>